<evidence type="ECO:0000259" key="3">
    <source>
        <dbReference type="Pfam" id="PF07563"/>
    </source>
</evidence>
<evidence type="ECO:0000256" key="1">
    <source>
        <dbReference type="SAM" id="MobiDB-lite"/>
    </source>
</evidence>
<feature type="domain" description="DUF1541" evidence="3">
    <location>
        <begin position="137"/>
        <end position="188"/>
    </location>
</feature>
<name>A0A1E4R178_9BACI</name>
<comment type="caution">
    <text evidence="4">The sequence shown here is derived from an EMBL/GenBank/DDBJ whole genome shotgun (WGS) entry which is preliminary data.</text>
</comment>
<reference evidence="4 5" key="1">
    <citation type="submission" date="2016-09" db="EMBL/GenBank/DDBJ databases">
        <title>Draft genome sequence of the soil isolate, Lysinibacillus fusiformis M5, a potential hypoxanthine producer.</title>
        <authorList>
            <person name="Gallegos-Monterrosa R."/>
            <person name="Maroti G."/>
            <person name="Balint B."/>
            <person name="Kovacs A.T."/>
        </authorList>
    </citation>
    <scope>NUCLEOTIDE SEQUENCE [LARGE SCALE GENOMIC DNA]</scope>
    <source>
        <strain evidence="4 5">M5</strain>
    </source>
</reference>
<proteinExistence type="predicted"/>
<feature type="domain" description="DUF1541" evidence="3">
    <location>
        <begin position="73"/>
        <end position="124"/>
    </location>
</feature>
<feature type="signal peptide" evidence="2">
    <location>
        <begin position="1"/>
        <end position="24"/>
    </location>
</feature>
<evidence type="ECO:0000313" key="4">
    <source>
        <dbReference type="EMBL" id="ODV54197.1"/>
    </source>
</evidence>
<gene>
    <name evidence="4" type="ORF">BG258_19265</name>
</gene>
<dbReference type="Gene3D" id="2.30.30.1210">
    <property type="entry name" value="Domain of unknown function DUF1541"/>
    <property type="match status" value="1"/>
</dbReference>
<dbReference type="AlphaFoldDB" id="A0A1E4R178"/>
<dbReference type="EMBL" id="MECQ01000002">
    <property type="protein sequence ID" value="ODV54197.1"/>
    <property type="molecule type" value="Genomic_DNA"/>
</dbReference>
<accession>A0A1E4R178</accession>
<protein>
    <recommendedName>
        <fullName evidence="3">DUF1541 domain-containing protein</fullName>
    </recommendedName>
</protein>
<feature type="compositionally biased region" description="Polar residues" evidence="1">
    <location>
        <begin position="30"/>
        <end position="44"/>
    </location>
</feature>
<sequence>MTFKRRWSSGLLSAVALLTLSACSEDKTEPSSTSENTPETEQQTEMDHSTMNHSSSAEVPATLRKAEDPAFPVGSTALITDGHMEGMKGAEATIVGAYKTTAYIISYDPTSGSERVENHKWIIHEELIDVGEAPLSPGTEVKTIATHMEGMKNSTVRIEEAVPTTVYMVDYISTTNGEAVKNHKWVIEDELTAQ</sequence>
<feature type="region of interest" description="Disordered" evidence="1">
    <location>
        <begin position="24"/>
        <end position="67"/>
    </location>
</feature>
<dbReference type="Pfam" id="PF07563">
    <property type="entry name" value="DUF1541"/>
    <property type="match status" value="2"/>
</dbReference>
<organism evidence="4 5">
    <name type="scientific">Lysinibacillus fusiformis</name>
    <dbReference type="NCBI Taxonomy" id="28031"/>
    <lineage>
        <taxon>Bacteria</taxon>
        <taxon>Bacillati</taxon>
        <taxon>Bacillota</taxon>
        <taxon>Bacilli</taxon>
        <taxon>Bacillales</taxon>
        <taxon>Bacillaceae</taxon>
        <taxon>Lysinibacillus</taxon>
    </lineage>
</organism>
<feature type="chain" id="PRO_5009161968" description="DUF1541 domain-containing protein" evidence="2">
    <location>
        <begin position="25"/>
        <end position="194"/>
    </location>
</feature>
<dbReference type="OrthoDB" id="1701949at2"/>
<dbReference type="RefSeq" id="WP_069482774.1">
    <property type="nucleotide sequence ID" value="NZ_KV766182.1"/>
</dbReference>
<evidence type="ECO:0000256" key="2">
    <source>
        <dbReference type="SAM" id="SignalP"/>
    </source>
</evidence>
<keyword evidence="2" id="KW-0732">Signal</keyword>
<dbReference type="PROSITE" id="PS51257">
    <property type="entry name" value="PROKAR_LIPOPROTEIN"/>
    <property type="match status" value="1"/>
</dbReference>
<evidence type="ECO:0000313" key="5">
    <source>
        <dbReference type="Proteomes" id="UP000094784"/>
    </source>
</evidence>
<dbReference type="InterPro" id="IPR011438">
    <property type="entry name" value="DUF1541"/>
</dbReference>
<dbReference type="Proteomes" id="UP000094784">
    <property type="component" value="Unassembled WGS sequence"/>
</dbReference>